<protein>
    <submittedName>
        <fullName evidence="1">Uncharacterized protein</fullName>
    </submittedName>
</protein>
<proteinExistence type="predicted"/>
<sequence>MEAFHKIADLMAGDFFVPDAAMSSGSSPGDVQRSSASQLYGARGFSPLSTARALSTASSAMA</sequence>
<organism evidence="1 2">
    <name type="scientific">Kushneria phyllosphaerae</name>
    <dbReference type="NCBI Taxonomy" id="2100822"/>
    <lineage>
        <taxon>Bacteria</taxon>
        <taxon>Pseudomonadati</taxon>
        <taxon>Pseudomonadota</taxon>
        <taxon>Gammaproteobacteria</taxon>
        <taxon>Oceanospirillales</taxon>
        <taxon>Halomonadaceae</taxon>
        <taxon>Kushneria</taxon>
    </lineage>
</organism>
<dbReference type="Proteomes" id="UP000244934">
    <property type="component" value="Unassembled WGS sequence"/>
</dbReference>
<evidence type="ECO:0000313" key="1">
    <source>
        <dbReference type="EMBL" id="SPJ35161.1"/>
    </source>
</evidence>
<evidence type="ECO:0000313" key="2">
    <source>
        <dbReference type="Proteomes" id="UP000244934"/>
    </source>
</evidence>
<reference evidence="2" key="1">
    <citation type="submission" date="2018-03" db="EMBL/GenBank/DDBJ databases">
        <authorList>
            <person name="Navarro De La Torre S."/>
        </authorList>
    </citation>
    <scope>NUCLEOTIDE SEQUENCE [LARGE SCALE GENOMIC DNA]</scope>
    <source>
        <strain evidence="2">EAod3</strain>
    </source>
</reference>
<dbReference type="EMBL" id="ONZI01000004">
    <property type="protein sequence ID" value="SPJ35161.1"/>
    <property type="molecule type" value="Genomic_DNA"/>
</dbReference>
<accession>A0A2R8CQJ7</accession>
<dbReference type="AlphaFoldDB" id="A0A2R8CQJ7"/>
<keyword evidence="2" id="KW-1185">Reference proteome</keyword>
<gene>
    <name evidence="1" type="ORF">KSP9073_03216</name>
</gene>
<name>A0A2R8CQJ7_9GAMM</name>